<name>A0A8H4QU39_9AGAR</name>
<proteinExistence type="predicted"/>
<dbReference type="EMBL" id="JAACJL010000031">
    <property type="protein sequence ID" value="KAF4616959.1"/>
    <property type="molecule type" value="Genomic_DNA"/>
</dbReference>
<keyword evidence="3" id="KW-1185">Reference proteome</keyword>
<dbReference type="InterPro" id="IPR010730">
    <property type="entry name" value="HET"/>
</dbReference>
<evidence type="ECO:0000313" key="3">
    <source>
        <dbReference type="Proteomes" id="UP000521872"/>
    </source>
</evidence>
<dbReference type="Pfam" id="PF06985">
    <property type="entry name" value="HET"/>
    <property type="match status" value="1"/>
</dbReference>
<evidence type="ECO:0000259" key="1">
    <source>
        <dbReference type="Pfam" id="PF06985"/>
    </source>
</evidence>
<organism evidence="2 3">
    <name type="scientific">Agrocybe pediades</name>
    <dbReference type="NCBI Taxonomy" id="84607"/>
    <lineage>
        <taxon>Eukaryota</taxon>
        <taxon>Fungi</taxon>
        <taxon>Dikarya</taxon>
        <taxon>Basidiomycota</taxon>
        <taxon>Agaricomycotina</taxon>
        <taxon>Agaricomycetes</taxon>
        <taxon>Agaricomycetidae</taxon>
        <taxon>Agaricales</taxon>
        <taxon>Agaricineae</taxon>
        <taxon>Strophariaceae</taxon>
        <taxon>Agrocybe</taxon>
    </lineage>
</organism>
<dbReference type="PANTHER" id="PTHR24148">
    <property type="entry name" value="ANKYRIN REPEAT DOMAIN-CONTAINING PROTEIN 39 HOMOLOG-RELATED"/>
    <property type="match status" value="1"/>
</dbReference>
<feature type="domain" description="Heterokaryon incompatibility" evidence="1">
    <location>
        <begin position="53"/>
        <end position="154"/>
    </location>
</feature>
<evidence type="ECO:0000313" key="2">
    <source>
        <dbReference type="EMBL" id="KAF4616959.1"/>
    </source>
</evidence>
<sequence length="567" mass="63174">MSSLLRPLGIGRKKQQTGPHDAKFKWRFIDANAFIHNGTLKLVEVADFQTLDFVAISYAWSKNMLEWRKWILSLGPDQKADQVPSNHPASEDMKQFHLFFTVVSFLVSVQGRSLFWMDVLSIDQNSQAEKEFFVLNMGSLYAGASVTHAYLTGSAIVAMSSPELHFPIWETRAWTLQEFILSKDVIFCYCFTDDVMRDINLLKENGSSSRLPSTTTELRTPTLDRYSRSSSTADKSTFVLEIGAKKVTCTFEREYMGLSLSSYLKNDMFGPAMNQVIGRSTMGKMLLGMRHEPSKTKVITTSMMLLSGRKSTVPEDMMYSVLGLLELGDFKVSYDVGFEEARMRVFEALKPDNLAAVLGTDWGCHQETANKNNDSALPRIIGSEPTIGIVRNVTTSSAIYTRNQGTRITSRKETFRLWKDLARTQSSSTAVVRATLGSQSSRLMVMFCASVSDTPEYATIPTSAIPEEDIRPVILSGESRLSDEEYFNKDTKYDKVVQLIELGVCSHHALFPNPGDEKYSNHTALLTLECEEPATSVDSSGCLVNRGTVLILDASALSSPVTVHTVL</sequence>
<reference evidence="2 3" key="1">
    <citation type="submission" date="2019-12" db="EMBL/GenBank/DDBJ databases">
        <authorList>
            <person name="Floudas D."/>
            <person name="Bentzer J."/>
            <person name="Ahren D."/>
            <person name="Johansson T."/>
            <person name="Persson P."/>
            <person name="Tunlid A."/>
        </authorList>
    </citation>
    <scope>NUCLEOTIDE SEQUENCE [LARGE SCALE GENOMIC DNA]</scope>
    <source>
        <strain evidence="2 3">CBS 102.39</strain>
    </source>
</reference>
<dbReference type="PANTHER" id="PTHR24148:SF64">
    <property type="entry name" value="HETEROKARYON INCOMPATIBILITY DOMAIN-CONTAINING PROTEIN"/>
    <property type="match status" value="1"/>
</dbReference>
<gene>
    <name evidence="2" type="ORF">D9613_008720</name>
</gene>
<protein>
    <recommendedName>
        <fullName evidence="1">Heterokaryon incompatibility domain-containing protein</fullName>
    </recommendedName>
</protein>
<dbReference type="AlphaFoldDB" id="A0A8H4QU39"/>
<dbReference type="InterPro" id="IPR052895">
    <property type="entry name" value="HetReg/Transcr_Mod"/>
</dbReference>
<dbReference type="Proteomes" id="UP000521872">
    <property type="component" value="Unassembled WGS sequence"/>
</dbReference>
<comment type="caution">
    <text evidence="2">The sequence shown here is derived from an EMBL/GenBank/DDBJ whole genome shotgun (WGS) entry which is preliminary data.</text>
</comment>
<accession>A0A8H4QU39</accession>